<dbReference type="Gene3D" id="3.40.50.880">
    <property type="match status" value="1"/>
</dbReference>
<keyword evidence="6 9" id="KW-0315">Glutamine amidotransferase</keyword>
<dbReference type="GO" id="GO:0005524">
    <property type="term" value="F:ATP binding"/>
    <property type="evidence" value="ECO:0007669"/>
    <property type="project" value="UniProtKB-KW"/>
</dbReference>
<evidence type="ECO:0000256" key="7">
    <source>
        <dbReference type="ARBA" id="ARBA00022975"/>
    </source>
</evidence>
<dbReference type="InterPro" id="IPR004468">
    <property type="entry name" value="CTP_synthase"/>
</dbReference>
<dbReference type="NCBIfam" id="TIGR00337">
    <property type="entry name" value="PyrG"/>
    <property type="match status" value="1"/>
</dbReference>
<protein>
    <recommendedName>
        <fullName evidence="9">CTP synthase</fullName>
        <ecNumber evidence="9">6.3.4.2</ecNumber>
    </recommendedName>
    <alternativeName>
        <fullName evidence="9">UTP--ammonia ligase</fullName>
    </alternativeName>
</protein>
<dbReference type="EC" id="6.3.4.2" evidence="9"/>
<feature type="domain" description="Glutamine amidotransferase" evidence="10">
    <location>
        <begin position="317"/>
        <end position="551"/>
    </location>
</feature>
<dbReference type="InterPro" id="IPR029062">
    <property type="entry name" value="Class_I_gatase-like"/>
</dbReference>
<dbReference type="NCBIfam" id="NF003792">
    <property type="entry name" value="PRK05380.1"/>
    <property type="match status" value="1"/>
</dbReference>
<comment type="caution">
    <text evidence="12">The sequence shown here is derived from an EMBL/GenBank/DDBJ whole genome shotgun (WGS) entry which is preliminary data.</text>
</comment>
<keyword evidence="3 9" id="KW-0436">Ligase</keyword>
<dbReference type="SUPFAM" id="SSF52540">
    <property type="entry name" value="P-loop containing nucleoside triphosphate hydrolases"/>
    <property type="match status" value="1"/>
</dbReference>
<feature type="domain" description="CTP synthase N-terminal" evidence="11">
    <location>
        <begin position="4"/>
        <end position="270"/>
    </location>
</feature>
<evidence type="ECO:0000256" key="4">
    <source>
        <dbReference type="ARBA" id="ARBA00022741"/>
    </source>
</evidence>
<dbReference type="CDD" id="cd03113">
    <property type="entry name" value="CTPS_N"/>
    <property type="match status" value="1"/>
</dbReference>
<evidence type="ECO:0000256" key="5">
    <source>
        <dbReference type="ARBA" id="ARBA00022840"/>
    </source>
</evidence>
<dbReference type="FunFam" id="3.40.50.300:FF:000207">
    <property type="entry name" value="CTP synthase"/>
    <property type="match status" value="1"/>
</dbReference>
<dbReference type="PANTHER" id="PTHR11550">
    <property type="entry name" value="CTP SYNTHASE"/>
    <property type="match status" value="1"/>
</dbReference>
<dbReference type="GO" id="GO:0005737">
    <property type="term" value="C:cytoplasm"/>
    <property type="evidence" value="ECO:0007669"/>
    <property type="project" value="TreeGrafter"/>
</dbReference>
<evidence type="ECO:0000256" key="2">
    <source>
        <dbReference type="ARBA" id="ARBA00007533"/>
    </source>
</evidence>
<comment type="similarity">
    <text evidence="2 9">Belongs to the CTP synthase family.</text>
</comment>
<evidence type="ECO:0000313" key="13">
    <source>
        <dbReference type="Proteomes" id="UP001217918"/>
    </source>
</evidence>
<keyword evidence="4 9" id="KW-0547">Nucleotide-binding</keyword>
<dbReference type="Proteomes" id="UP001217918">
    <property type="component" value="Unassembled WGS sequence"/>
</dbReference>
<evidence type="ECO:0000259" key="11">
    <source>
        <dbReference type="Pfam" id="PF06418"/>
    </source>
</evidence>
<dbReference type="FunFam" id="3.40.50.880:FF:000002">
    <property type="entry name" value="CTP synthase"/>
    <property type="match status" value="1"/>
</dbReference>
<dbReference type="InterPro" id="IPR033828">
    <property type="entry name" value="GATase1_CTP_Synthase"/>
</dbReference>
<dbReference type="Pfam" id="PF06418">
    <property type="entry name" value="CTP_synth_N"/>
    <property type="match status" value="1"/>
</dbReference>
<dbReference type="Gene3D" id="3.40.50.300">
    <property type="entry name" value="P-loop containing nucleotide triphosphate hydrolases"/>
    <property type="match status" value="1"/>
</dbReference>
<reference evidence="12" key="1">
    <citation type="journal article" date="2023" name="Mol. Plant Microbe Interact.">
        <title>Elucidating the Obligate Nature and Biological Capacity of an Invasive Fungal Corn Pathogen.</title>
        <authorList>
            <person name="MacCready J.S."/>
            <person name="Roggenkamp E.M."/>
            <person name="Gdanetz K."/>
            <person name="Chilvers M.I."/>
        </authorList>
    </citation>
    <scope>NUCLEOTIDE SEQUENCE</scope>
    <source>
        <strain evidence="12">PM02</strain>
    </source>
</reference>
<evidence type="ECO:0000256" key="1">
    <source>
        <dbReference type="ARBA" id="ARBA00005171"/>
    </source>
</evidence>
<dbReference type="PROSITE" id="PS51273">
    <property type="entry name" value="GATASE_TYPE_1"/>
    <property type="match status" value="1"/>
</dbReference>
<evidence type="ECO:0000256" key="9">
    <source>
        <dbReference type="RuleBase" id="RU810713"/>
    </source>
</evidence>
<keyword evidence="7 9" id="KW-0665">Pyrimidine biosynthesis</keyword>
<comment type="pathway">
    <text evidence="1 9">Pyrimidine metabolism; CTP biosynthesis via de novo pathway; CTP from UDP: step 2/2.</text>
</comment>
<dbReference type="GO" id="GO:0044210">
    <property type="term" value="P:'de novo' CTP biosynthetic process"/>
    <property type="evidence" value="ECO:0007669"/>
    <property type="project" value="UniProtKB-UniRule"/>
</dbReference>
<dbReference type="GO" id="GO:0042802">
    <property type="term" value="F:identical protein binding"/>
    <property type="evidence" value="ECO:0007669"/>
    <property type="project" value="TreeGrafter"/>
</dbReference>
<organism evidence="12 13">
    <name type="scientific">Phyllachora maydis</name>
    <dbReference type="NCBI Taxonomy" id="1825666"/>
    <lineage>
        <taxon>Eukaryota</taxon>
        <taxon>Fungi</taxon>
        <taxon>Dikarya</taxon>
        <taxon>Ascomycota</taxon>
        <taxon>Pezizomycotina</taxon>
        <taxon>Sordariomycetes</taxon>
        <taxon>Sordariomycetidae</taxon>
        <taxon>Phyllachorales</taxon>
        <taxon>Phyllachoraceae</taxon>
        <taxon>Phyllachora</taxon>
    </lineage>
</organism>
<dbReference type="SUPFAM" id="SSF52317">
    <property type="entry name" value="Class I glutamine amidotransferase-like"/>
    <property type="match status" value="1"/>
</dbReference>
<evidence type="ECO:0000259" key="10">
    <source>
        <dbReference type="Pfam" id="PF00117"/>
    </source>
</evidence>
<dbReference type="GO" id="GO:0019856">
    <property type="term" value="P:pyrimidine nucleobase biosynthetic process"/>
    <property type="evidence" value="ECO:0007669"/>
    <property type="project" value="TreeGrafter"/>
</dbReference>
<dbReference type="GO" id="GO:0097268">
    <property type="term" value="C:cytoophidium"/>
    <property type="evidence" value="ECO:0007669"/>
    <property type="project" value="TreeGrafter"/>
</dbReference>
<dbReference type="CDD" id="cd01746">
    <property type="entry name" value="GATase1_CTP_Synthase"/>
    <property type="match status" value="1"/>
</dbReference>
<dbReference type="AlphaFoldDB" id="A0AAD9I234"/>
<dbReference type="InterPro" id="IPR017456">
    <property type="entry name" value="CTP_synthase_N"/>
</dbReference>
<keyword evidence="5 9" id="KW-0067">ATP-binding</keyword>
<dbReference type="InterPro" id="IPR017926">
    <property type="entry name" value="GATASE"/>
</dbReference>
<evidence type="ECO:0000256" key="3">
    <source>
        <dbReference type="ARBA" id="ARBA00022598"/>
    </source>
</evidence>
<dbReference type="GO" id="GO:0003883">
    <property type="term" value="F:CTP synthase activity"/>
    <property type="evidence" value="ECO:0007669"/>
    <property type="project" value="UniProtKB-UniRule"/>
</dbReference>
<evidence type="ECO:0000313" key="12">
    <source>
        <dbReference type="EMBL" id="KAK2069175.1"/>
    </source>
</evidence>
<evidence type="ECO:0000256" key="8">
    <source>
        <dbReference type="ARBA" id="ARBA00047781"/>
    </source>
</evidence>
<proteinExistence type="inferred from homology"/>
<sequence length="582" mass="63998">MVRIVLVCGGVVSGVGKGIIASSAGLLLKTLGFRVTSIKIDPYLNTDAGLLSPLEHGECFVLADGGETDLDLGNYERYLGIQLSRDSNITTGKIYKLVIDRERRGEYLGKTVQVVPHITDAIEEWIERVAKVPVDDSGKEPDVCIVELGGTVGDLESGPFVEALVRLRHKLGKHDFLNINVSFVPIVNGEVKTKPTQHAVRQMRSAGLIPDVIACRCERPLDHGTLGKIARSCQVEDEQVMSVCNMDTVYQVPLLLEAQGLHKALRAGLALDQVTMAPEQAQKGQALWHLWKKTVKPESHLPVVNICLVGKYVTSDDAYLSVRKSLEHSAMRCKRQLDLVSIDSEHLEQETEKSDPNAYHKAWKAICEAQAILVPGGFGSRGIEGMMDVTKWARERGVPFLGICLGMQVAVMEYARNVLGLAKATSEEISATAEHRVVVFMPEGSKEQMGGTMRLGTRTSHFRPDTQWSKLRGMYGGAEVIEERHRHRYEVNPDYIERLDKAGLVVTAFDDLGVRVESVEIQHHPFFVGVQAHPEFTSKVLNPSPVYLGFVAAAVGCLDEMMEAAHQKLADAAKGIPDASHF</sequence>
<accession>A0AAD9I234</accession>
<comment type="function">
    <text evidence="9">Catalyzes the ATP-dependent amination of UTP to CTP with either L-glutamine or ammonia as the source of nitrogen.</text>
</comment>
<evidence type="ECO:0000256" key="6">
    <source>
        <dbReference type="ARBA" id="ARBA00022962"/>
    </source>
</evidence>
<dbReference type="InterPro" id="IPR027417">
    <property type="entry name" value="P-loop_NTPase"/>
</dbReference>
<keyword evidence="13" id="KW-1185">Reference proteome</keyword>
<dbReference type="EMBL" id="JAQQPM010000003">
    <property type="protein sequence ID" value="KAK2069175.1"/>
    <property type="molecule type" value="Genomic_DNA"/>
</dbReference>
<dbReference type="Pfam" id="PF00117">
    <property type="entry name" value="GATase"/>
    <property type="match status" value="1"/>
</dbReference>
<gene>
    <name evidence="12" type="ORF">P8C59_003779</name>
</gene>
<dbReference type="PANTHER" id="PTHR11550:SF0">
    <property type="entry name" value="CTP SYNTHASE-RELATED"/>
    <property type="match status" value="1"/>
</dbReference>
<name>A0AAD9I234_9PEZI</name>
<comment type="catalytic activity">
    <reaction evidence="8 9">
        <text>UTP + L-glutamine + ATP + H2O = CTP + L-glutamate + ADP + phosphate + 2 H(+)</text>
        <dbReference type="Rhea" id="RHEA:26426"/>
        <dbReference type="ChEBI" id="CHEBI:15377"/>
        <dbReference type="ChEBI" id="CHEBI:15378"/>
        <dbReference type="ChEBI" id="CHEBI:29985"/>
        <dbReference type="ChEBI" id="CHEBI:30616"/>
        <dbReference type="ChEBI" id="CHEBI:37563"/>
        <dbReference type="ChEBI" id="CHEBI:43474"/>
        <dbReference type="ChEBI" id="CHEBI:46398"/>
        <dbReference type="ChEBI" id="CHEBI:58359"/>
        <dbReference type="ChEBI" id="CHEBI:456216"/>
        <dbReference type="EC" id="6.3.4.2"/>
    </reaction>
</comment>